<dbReference type="InterPro" id="IPR059005">
    <property type="entry name" value="LETM1_C"/>
</dbReference>
<organism evidence="1">
    <name type="scientific">Cyprideis torosa</name>
    <dbReference type="NCBI Taxonomy" id="163714"/>
    <lineage>
        <taxon>Eukaryota</taxon>
        <taxon>Metazoa</taxon>
        <taxon>Ecdysozoa</taxon>
        <taxon>Arthropoda</taxon>
        <taxon>Crustacea</taxon>
        <taxon>Oligostraca</taxon>
        <taxon>Ostracoda</taxon>
        <taxon>Podocopa</taxon>
        <taxon>Podocopida</taxon>
        <taxon>Cytherocopina</taxon>
        <taxon>Cytheroidea</taxon>
        <taxon>Cytherideidae</taxon>
        <taxon>Cyprideis</taxon>
    </lineage>
</organism>
<protein>
    <submittedName>
        <fullName evidence="1">Uncharacterized protein</fullName>
    </submittedName>
</protein>
<sequence>MCAPEIKAKESETLHFGPKLQEKTGLLAQQLTVIVSKGTTAQPKKAEALIKQLRERPTSISKEDVDLIKHILEHSTTETSQAEKTLNEIKKEFADYIEDRKALEDLKKADPKTTIRESIGSKILSKKLNKMITQLEKTQAVIKMQAAIEEAEKVGGMKDHAIQQERETYESGALMIKGLIHELQKISANVTEEKAKVIESILEELDEDHDGFLSKEFLWKVTDLLKDSDLSISKEQIKEVVEILRKEQELRKDGTPSGEGK</sequence>
<evidence type="ECO:0000313" key="1">
    <source>
        <dbReference type="EMBL" id="CAD7226278.1"/>
    </source>
</evidence>
<reference evidence="1" key="1">
    <citation type="submission" date="2020-11" db="EMBL/GenBank/DDBJ databases">
        <authorList>
            <person name="Tran Van P."/>
        </authorList>
    </citation>
    <scope>NUCLEOTIDE SEQUENCE</scope>
</reference>
<dbReference type="GO" id="GO:0005509">
    <property type="term" value="F:calcium ion binding"/>
    <property type="evidence" value="ECO:0007669"/>
    <property type="project" value="InterPro"/>
</dbReference>
<gene>
    <name evidence="1" type="ORF">CTOB1V02_LOCUS4201</name>
</gene>
<proteinExistence type="predicted"/>
<dbReference type="OrthoDB" id="624114at2759"/>
<dbReference type="EMBL" id="OB660792">
    <property type="protein sequence ID" value="CAD7226278.1"/>
    <property type="molecule type" value="Genomic_DNA"/>
</dbReference>
<dbReference type="InterPro" id="IPR002048">
    <property type="entry name" value="EF_hand_dom"/>
</dbReference>
<accession>A0A7R8ZIY8</accession>
<dbReference type="Pfam" id="PF26561">
    <property type="entry name" value="LETM1_C"/>
    <property type="match status" value="1"/>
</dbReference>
<name>A0A7R8ZIY8_9CRUS</name>
<dbReference type="AlphaFoldDB" id="A0A7R8ZIY8"/>
<dbReference type="PROSITE" id="PS50222">
    <property type="entry name" value="EF_HAND_2"/>
    <property type="match status" value="1"/>
</dbReference>